<dbReference type="CDD" id="cd08545">
    <property type="entry name" value="YcnI_like"/>
    <property type="match status" value="1"/>
</dbReference>
<dbReference type="InterPro" id="IPR012533">
    <property type="entry name" value="YcnI-copper_dom"/>
</dbReference>
<dbReference type="EMBL" id="CP029604">
    <property type="protein sequence ID" value="AWO83197.1"/>
    <property type="molecule type" value="Genomic_DNA"/>
</dbReference>
<evidence type="ECO:0000313" key="5">
    <source>
        <dbReference type="EMBL" id="AWO83197.1"/>
    </source>
</evidence>
<dbReference type="RefSeq" id="WP_004023401.1">
    <property type="nucleotide sequence ID" value="NZ_CABEIC010000002.1"/>
</dbReference>
<keyword evidence="3" id="KW-0732">Signal</keyword>
<dbReference type="GeneID" id="32687353"/>
<dbReference type="Gene3D" id="2.60.40.2230">
    <property type="entry name" value="Uncharacterised protein YcnI-like PF07987, DUF1775"/>
    <property type="match status" value="1"/>
</dbReference>
<protein>
    <submittedName>
        <fullName evidence="5">DUF1775 domain-containing protein</fullName>
    </submittedName>
</protein>
<proteinExistence type="predicted"/>
<feature type="domain" description="YncI copper-binding" evidence="4">
    <location>
        <begin position="38"/>
        <end position="170"/>
    </location>
</feature>
<evidence type="ECO:0000259" key="4">
    <source>
        <dbReference type="Pfam" id="PF07987"/>
    </source>
</evidence>
<dbReference type="KEGG" id="gta:BCM27_06230"/>
<feature type="compositionally biased region" description="Low complexity" evidence="1">
    <location>
        <begin position="182"/>
        <end position="204"/>
    </location>
</feature>
<reference evidence="5 6" key="1">
    <citation type="submission" date="2018-05" db="EMBL/GenBank/DDBJ databases">
        <title>Complete genome sequence of Gordonia terrae NRRL B-16283.</title>
        <authorList>
            <person name="Garlena R.A."/>
            <person name="Russell D.A."/>
            <person name="Hatfull G.F."/>
        </authorList>
    </citation>
    <scope>NUCLEOTIDE SEQUENCE [LARGE SCALE GENOMIC DNA]</scope>
    <source>
        <strain evidence="5 6">NRRL B-16283</strain>
    </source>
</reference>
<name>A0AAD0NWI7_9ACTN</name>
<feature type="chain" id="PRO_5042156985" evidence="3">
    <location>
        <begin position="38"/>
        <end position="243"/>
    </location>
</feature>
<evidence type="ECO:0000256" key="2">
    <source>
        <dbReference type="SAM" id="Phobius"/>
    </source>
</evidence>
<gene>
    <name evidence="5" type="ORF">DLJ61_06280</name>
</gene>
<dbReference type="Pfam" id="PF07987">
    <property type="entry name" value="DUF1775"/>
    <property type="match status" value="1"/>
</dbReference>
<dbReference type="InterPro" id="IPR038507">
    <property type="entry name" value="YcnI-like_sf"/>
</dbReference>
<keyword evidence="2" id="KW-0812">Transmembrane</keyword>
<sequence length="243" mass="24374">MKSSSPRATIARRLIAPATAAAVVGLASFTGAGAASAHVTANAPTVTQGGYGVVTFVVPNESDAAATTALRVTLPGLTSARPEVMPGWKSVVTKKDDKVTEITWTADPGSPGVPVGQFGQFRFSGGPFPEQETVELPALQTYADGETADWNQPTPADGPEPEKPAPTLTLAPDTGEGHHGGSHSASTTGTADESDTSESSASSEDSAARWLGGIGLVVGTLGAVIGVAALTALRRNGRGGGDA</sequence>
<organism evidence="5 6">
    <name type="scientific">Gordonia terrae</name>
    <dbReference type="NCBI Taxonomy" id="2055"/>
    <lineage>
        <taxon>Bacteria</taxon>
        <taxon>Bacillati</taxon>
        <taxon>Actinomycetota</taxon>
        <taxon>Actinomycetes</taxon>
        <taxon>Mycobacteriales</taxon>
        <taxon>Gordoniaceae</taxon>
        <taxon>Gordonia</taxon>
    </lineage>
</organism>
<feature type="transmembrane region" description="Helical" evidence="2">
    <location>
        <begin position="210"/>
        <end position="233"/>
    </location>
</feature>
<keyword evidence="2" id="KW-1133">Transmembrane helix</keyword>
<feature type="signal peptide" evidence="3">
    <location>
        <begin position="1"/>
        <end position="37"/>
    </location>
</feature>
<evidence type="ECO:0000313" key="6">
    <source>
        <dbReference type="Proteomes" id="UP000247118"/>
    </source>
</evidence>
<accession>A0AAD0NWI7</accession>
<dbReference type="AlphaFoldDB" id="A0AAD0NWI7"/>
<evidence type="ECO:0000256" key="3">
    <source>
        <dbReference type="SAM" id="SignalP"/>
    </source>
</evidence>
<dbReference type="Proteomes" id="UP000247118">
    <property type="component" value="Chromosome"/>
</dbReference>
<keyword evidence="2" id="KW-0472">Membrane</keyword>
<evidence type="ECO:0000256" key="1">
    <source>
        <dbReference type="SAM" id="MobiDB-lite"/>
    </source>
</evidence>
<feature type="region of interest" description="Disordered" evidence="1">
    <location>
        <begin position="146"/>
        <end position="204"/>
    </location>
</feature>